<dbReference type="Pfam" id="PF01734">
    <property type="entry name" value="Patatin"/>
    <property type="match status" value="1"/>
</dbReference>
<name>A0ABT3TPV2_9GAMM</name>
<evidence type="ECO:0000256" key="4">
    <source>
        <dbReference type="PROSITE-ProRule" id="PRU01161"/>
    </source>
</evidence>
<keyword evidence="1 4" id="KW-0378">Hydrolase</keyword>
<protein>
    <submittedName>
        <fullName evidence="6">Patatin</fullName>
    </submittedName>
</protein>
<dbReference type="PROSITE" id="PS51635">
    <property type="entry name" value="PNPLA"/>
    <property type="match status" value="1"/>
</dbReference>
<dbReference type="PANTHER" id="PTHR14226:SF74">
    <property type="entry name" value="BLR4684 PROTEIN"/>
    <property type="match status" value="1"/>
</dbReference>
<dbReference type="PROSITE" id="PS51257">
    <property type="entry name" value="PROKAR_LIPOPROTEIN"/>
    <property type="match status" value="1"/>
</dbReference>
<accession>A0ABT3TPV2</accession>
<feature type="short sequence motif" description="GXGXXG" evidence="4">
    <location>
        <begin position="87"/>
        <end position="92"/>
    </location>
</feature>
<dbReference type="InterPro" id="IPR002641">
    <property type="entry name" value="PNPLA_dom"/>
</dbReference>
<dbReference type="InterPro" id="IPR050301">
    <property type="entry name" value="NTE"/>
</dbReference>
<feature type="active site" description="Proton acceptor" evidence="4">
    <location>
        <position position="262"/>
    </location>
</feature>
<evidence type="ECO:0000313" key="7">
    <source>
        <dbReference type="Proteomes" id="UP001143362"/>
    </source>
</evidence>
<feature type="short sequence motif" description="DGA/G" evidence="4">
    <location>
        <begin position="262"/>
        <end position="264"/>
    </location>
</feature>
<organism evidence="6 7">
    <name type="scientific">Candidatus Litorirhabdus singularis</name>
    <dbReference type="NCBI Taxonomy" id="2518993"/>
    <lineage>
        <taxon>Bacteria</taxon>
        <taxon>Pseudomonadati</taxon>
        <taxon>Pseudomonadota</taxon>
        <taxon>Gammaproteobacteria</taxon>
        <taxon>Cellvibrionales</taxon>
        <taxon>Halieaceae</taxon>
        <taxon>Candidatus Litorirhabdus</taxon>
    </lineage>
</organism>
<evidence type="ECO:0000256" key="3">
    <source>
        <dbReference type="ARBA" id="ARBA00023098"/>
    </source>
</evidence>
<evidence type="ECO:0000256" key="1">
    <source>
        <dbReference type="ARBA" id="ARBA00022801"/>
    </source>
</evidence>
<gene>
    <name evidence="6" type="ORF">EYC98_21425</name>
</gene>
<evidence type="ECO:0000256" key="2">
    <source>
        <dbReference type="ARBA" id="ARBA00022963"/>
    </source>
</evidence>
<feature type="short sequence motif" description="GXSXG" evidence="4">
    <location>
        <begin position="116"/>
        <end position="120"/>
    </location>
</feature>
<dbReference type="InterPro" id="IPR016035">
    <property type="entry name" value="Acyl_Trfase/lysoPLipase"/>
</dbReference>
<keyword evidence="3 4" id="KW-0443">Lipid metabolism</keyword>
<comment type="caution">
    <text evidence="6">The sequence shown here is derived from an EMBL/GenBank/DDBJ whole genome shotgun (WGS) entry which is preliminary data.</text>
</comment>
<keyword evidence="2 4" id="KW-0442">Lipid degradation</keyword>
<reference evidence="6" key="1">
    <citation type="submission" date="2019-02" db="EMBL/GenBank/DDBJ databases">
        <authorList>
            <person name="Li S.-H."/>
        </authorList>
    </citation>
    <scope>NUCLEOTIDE SEQUENCE</scope>
    <source>
        <strain evidence="6">IMCC14734</strain>
    </source>
</reference>
<dbReference type="EMBL" id="SHNN01000008">
    <property type="protein sequence ID" value="MCX2983429.1"/>
    <property type="molecule type" value="Genomic_DNA"/>
</dbReference>
<dbReference type="Proteomes" id="UP001143362">
    <property type="component" value="Unassembled WGS sequence"/>
</dbReference>
<feature type="domain" description="PNPLA" evidence="5">
    <location>
        <begin position="83"/>
        <end position="278"/>
    </location>
</feature>
<dbReference type="SUPFAM" id="SSF52151">
    <property type="entry name" value="FabD/lysophospholipase-like"/>
    <property type="match status" value="1"/>
</dbReference>
<dbReference type="Gene3D" id="3.40.1090.10">
    <property type="entry name" value="Cytosolic phospholipase A2 catalytic domain"/>
    <property type="match status" value="1"/>
</dbReference>
<evidence type="ECO:0000313" key="6">
    <source>
        <dbReference type="EMBL" id="MCX2983429.1"/>
    </source>
</evidence>
<keyword evidence="7" id="KW-1185">Reference proteome</keyword>
<sequence length="392" mass="43092">MKNKLIRNSLWIILLALAGCSGIVRNPLPVEAYADATILGRSDLRYWADTSMFEVSNYSIHDTPVVDFTARYAGISDQEHSYLAISGGGSKGAYGAGVLVGWTEMGTRPQFAIVTGVSTGALIAPFAFLGPEYDQQLKEAYTTLGTDSVIKIGNIFRSLANDGLMDSSPLTETLNRYVNEEMIKKIAAEHRKGRRLLIGTTNLDAGRQVIWNIGRIADSGHPDSADLIRDIMRASASIPGTFPPVYFTVEANGESYDEMHVDGGVAAQMFLYPSSVSMNEVAETLKVKGKPHAYLIGNSLVHPQYLPTSPSIYKITRRTISTLTRTQGVGDVYQIYAVANRDGVDVSLTWIPEDAVEEVSNEPFDPVYMSALFEYGYQRALKGEVWRHMQLN</sequence>
<dbReference type="PANTHER" id="PTHR14226">
    <property type="entry name" value="NEUROPATHY TARGET ESTERASE/SWISS CHEESE D.MELANOGASTER"/>
    <property type="match status" value="1"/>
</dbReference>
<feature type="active site" description="Nucleophile" evidence="4">
    <location>
        <position position="118"/>
    </location>
</feature>
<proteinExistence type="predicted"/>
<evidence type="ECO:0000259" key="5">
    <source>
        <dbReference type="PROSITE" id="PS51635"/>
    </source>
</evidence>